<reference evidence="4 5" key="1">
    <citation type="journal article" date="2018" name="Environ. Microbiol.">
        <title>Novel energy conservation strategies and behaviour of Pelotomaculum schinkii driving syntrophic propionate catabolism.</title>
        <authorList>
            <person name="Hidalgo-Ahumada C.A.P."/>
            <person name="Nobu M.K."/>
            <person name="Narihiro T."/>
            <person name="Tamaki H."/>
            <person name="Liu W.T."/>
            <person name="Kamagata Y."/>
            <person name="Stams A.J.M."/>
            <person name="Imachi H."/>
            <person name="Sousa D.Z."/>
        </authorList>
    </citation>
    <scope>NUCLEOTIDE SEQUENCE [LARGE SCALE GENOMIC DNA]</scope>
    <source>
        <strain evidence="4 5">HH</strain>
    </source>
</reference>
<dbReference type="InterPro" id="IPR003646">
    <property type="entry name" value="SH3-like_bac-type"/>
</dbReference>
<organism evidence="4 5">
    <name type="scientific">Pelotomaculum schinkii</name>
    <dbReference type="NCBI Taxonomy" id="78350"/>
    <lineage>
        <taxon>Bacteria</taxon>
        <taxon>Bacillati</taxon>
        <taxon>Bacillota</taxon>
        <taxon>Clostridia</taxon>
        <taxon>Eubacteriales</taxon>
        <taxon>Desulfotomaculaceae</taxon>
        <taxon>Pelotomaculum</taxon>
    </lineage>
</organism>
<dbReference type="SMART" id="SM00287">
    <property type="entry name" value="SH3b"/>
    <property type="match status" value="1"/>
</dbReference>
<name>A0A4Y7RC57_9FIRM</name>
<dbReference type="PROSITE" id="PS51781">
    <property type="entry name" value="SH3B"/>
    <property type="match status" value="1"/>
</dbReference>
<dbReference type="Pfam" id="PF08239">
    <property type="entry name" value="SH3_3"/>
    <property type="match status" value="1"/>
</dbReference>
<keyword evidence="5" id="KW-1185">Reference proteome</keyword>
<accession>A0A4Y7RC57</accession>
<dbReference type="AlphaFoldDB" id="A0A4Y7RC57"/>
<protein>
    <submittedName>
        <fullName evidence="4">Bacterial SH3 domain protein</fullName>
    </submittedName>
</protein>
<feature type="compositionally biased region" description="Basic and acidic residues" evidence="1">
    <location>
        <begin position="75"/>
        <end position="85"/>
    </location>
</feature>
<dbReference type="Proteomes" id="UP000298324">
    <property type="component" value="Unassembled WGS sequence"/>
</dbReference>
<feature type="region of interest" description="Disordered" evidence="1">
    <location>
        <begin position="153"/>
        <end position="192"/>
    </location>
</feature>
<feature type="compositionally biased region" description="Low complexity" evidence="1">
    <location>
        <begin position="174"/>
        <end position="183"/>
    </location>
</feature>
<keyword evidence="2" id="KW-0812">Transmembrane</keyword>
<gene>
    <name evidence="4" type="ORF">Psch_00127</name>
</gene>
<comment type="caution">
    <text evidence="4">The sequence shown here is derived from an EMBL/GenBank/DDBJ whole genome shotgun (WGS) entry which is preliminary data.</text>
</comment>
<dbReference type="PANTHER" id="PTHR34408">
    <property type="entry name" value="FAMILY PROTEIN, PUTATIVE-RELATED"/>
    <property type="match status" value="1"/>
</dbReference>
<feature type="domain" description="SH3b" evidence="3">
    <location>
        <begin position="193"/>
        <end position="258"/>
    </location>
</feature>
<dbReference type="RefSeq" id="WP_243120437.1">
    <property type="nucleotide sequence ID" value="NZ_QFGA01000001.1"/>
</dbReference>
<keyword evidence="2" id="KW-1133">Transmembrane helix</keyword>
<feature type="region of interest" description="Disordered" evidence="1">
    <location>
        <begin position="70"/>
        <end position="103"/>
    </location>
</feature>
<keyword evidence="2" id="KW-0472">Membrane</keyword>
<evidence type="ECO:0000256" key="1">
    <source>
        <dbReference type="SAM" id="MobiDB-lite"/>
    </source>
</evidence>
<evidence type="ECO:0000256" key="2">
    <source>
        <dbReference type="SAM" id="Phobius"/>
    </source>
</evidence>
<dbReference type="PANTHER" id="PTHR34408:SF1">
    <property type="entry name" value="GLYCOSYL HYDROLASE FAMILY 19 DOMAIN-CONTAINING PROTEIN HI_1415"/>
    <property type="match status" value="1"/>
</dbReference>
<evidence type="ECO:0000313" key="5">
    <source>
        <dbReference type="Proteomes" id="UP000298324"/>
    </source>
</evidence>
<feature type="transmembrane region" description="Helical" evidence="2">
    <location>
        <begin position="36"/>
        <end position="52"/>
    </location>
</feature>
<dbReference type="EMBL" id="QFGA01000001">
    <property type="protein sequence ID" value="TEB06595.1"/>
    <property type="molecule type" value="Genomic_DNA"/>
</dbReference>
<dbReference type="InterPro" id="IPR052354">
    <property type="entry name" value="Cell_Wall_Dynamics_Protein"/>
</dbReference>
<evidence type="ECO:0000259" key="3">
    <source>
        <dbReference type="PROSITE" id="PS51781"/>
    </source>
</evidence>
<feature type="compositionally biased region" description="Basic and acidic residues" evidence="1">
    <location>
        <begin position="154"/>
        <end position="172"/>
    </location>
</feature>
<evidence type="ECO:0000313" key="4">
    <source>
        <dbReference type="EMBL" id="TEB06595.1"/>
    </source>
</evidence>
<proteinExistence type="predicted"/>
<sequence length="258" mass="28205">MWSWMLVASAVLTAIFIVITLAQLEAGARVKFKKSLALSCCVLAILAGLIIIKPKTDIKQVDYIPNIQPVQENTSKPEDTLKKETVTNSASSVESPLGAEQPQEKIIETQPVQEQGAQDKVVVEGVDPVLEEIMAAKRQAEEKQKLINAGVAAEELKSEESEIEEEQQKENPDQDGQTGQQPGESNQTENLQAVKARVQASSLNVRAKESLEGPIIGTLNSGDIVEIIGQSETSEWLNIKFDSGQTGWVMKKYLLPLQ</sequence>
<dbReference type="Gene3D" id="2.30.30.40">
    <property type="entry name" value="SH3 Domains"/>
    <property type="match status" value="1"/>
</dbReference>